<dbReference type="EMBL" id="LR746496">
    <property type="protein sequence ID" value="CAA7600089.1"/>
    <property type="molecule type" value="Genomic_DNA"/>
</dbReference>
<evidence type="ECO:0000313" key="11">
    <source>
        <dbReference type="Proteomes" id="UP001071230"/>
    </source>
</evidence>
<dbReference type="Gene3D" id="3.20.20.60">
    <property type="entry name" value="Phosphoenolpyruvate-binding domains"/>
    <property type="match status" value="1"/>
</dbReference>
<dbReference type="Proteomes" id="UP001071230">
    <property type="component" value="Unassembled WGS sequence"/>
</dbReference>
<comment type="subunit">
    <text evidence="2">Homodecamer; pentamer of dimers.</text>
</comment>
<evidence type="ECO:0000256" key="4">
    <source>
        <dbReference type="ARBA" id="ARBA00022655"/>
    </source>
</evidence>
<dbReference type="Proteomes" id="UP000836597">
    <property type="component" value="Chromosome"/>
</dbReference>
<dbReference type="PANTHER" id="PTHR20881:SF0">
    <property type="entry name" value="3-METHYL-2-OXOBUTANOATE HYDROXYMETHYLTRANSFERASE"/>
    <property type="match status" value="1"/>
</dbReference>
<evidence type="ECO:0000256" key="1">
    <source>
        <dbReference type="ARBA" id="ARBA00008676"/>
    </source>
</evidence>
<dbReference type="Pfam" id="PF02548">
    <property type="entry name" value="Pantoate_transf"/>
    <property type="match status" value="1"/>
</dbReference>
<organism evidence="9">
    <name type="scientific">Acididesulfobacillus acetoxydans</name>
    <dbReference type="NCBI Taxonomy" id="1561005"/>
    <lineage>
        <taxon>Bacteria</taxon>
        <taxon>Bacillati</taxon>
        <taxon>Bacillota</taxon>
        <taxon>Clostridia</taxon>
        <taxon>Eubacteriales</taxon>
        <taxon>Peptococcaceae</taxon>
        <taxon>Acididesulfobacillus</taxon>
    </lineage>
</organism>
<dbReference type="InterPro" id="IPR040442">
    <property type="entry name" value="Pyrv_kinase-like_dom_sf"/>
</dbReference>
<evidence type="ECO:0000256" key="6">
    <source>
        <dbReference type="NCBIfam" id="TIGR00222"/>
    </source>
</evidence>
<keyword evidence="11" id="KW-1185">Reference proteome</keyword>
<dbReference type="NCBIfam" id="TIGR00222">
    <property type="entry name" value="panB"/>
    <property type="match status" value="1"/>
</dbReference>
<dbReference type="GO" id="GO:0003864">
    <property type="term" value="F:3-methyl-2-oxobutanoate hydroxymethyltransferase activity"/>
    <property type="evidence" value="ECO:0007669"/>
    <property type="project" value="UniProtKB-UniRule"/>
</dbReference>
<dbReference type="CDD" id="cd06557">
    <property type="entry name" value="KPHMT-like"/>
    <property type="match status" value="1"/>
</dbReference>
<keyword evidence="4" id="KW-0566">Pantothenate biosynthesis</keyword>
<evidence type="ECO:0000313" key="10">
    <source>
        <dbReference type="EMBL" id="CEJ07667.1"/>
    </source>
</evidence>
<keyword evidence="8" id="KW-0460">Magnesium</keyword>
<dbReference type="GO" id="GO:0000287">
    <property type="term" value="F:magnesium ion binding"/>
    <property type="evidence" value="ECO:0007669"/>
    <property type="project" value="TreeGrafter"/>
</dbReference>
<evidence type="ECO:0000256" key="7">
    <source>
        <dbReference type="PIRSR" id="PIRSR000388-1"/>
    </source>
</evidence>
<evidence type="ECO:0000256" key="2">
    <source>
        <dbReference type="ARBA" id="ARBA00011424"/>
    </source>
</evidence>
<accession>A0A8S0W6R3</accession>
<dbReference type="RefSeq" id="WP_240983813.1">
    <property type="nucleotide sequence ID" value="NZ_CDGJ01000061.1"/>
</dbReference>
<feature type="binding site" evidence="8">
    <location>
        <position position="121"/>
    </location>
    <ligand>
        <name>Mg(2+)</name>
        <dbReference type="ChEBI" id="CHEBI:18420"/>
    </ligand>
</feature>
<keyword evidence="8" id="KW-0479">Metal-binding</keyword>
<evidence type="ECO:0000256" key="5">
    <source>
        <dbReference type="ARBA" id="ARBA00022679"/>
    </source>
</evidence>
<feature type="binding site" evidence="8">
    <location>
        <position position="89"/>
    </location>
    <ligand>
        <name>Mg(2+)</name>
        <dbReference type="ChEBI" id="CHEBI:18420"/>
    </ligand>
</feature>
<comment type="cofactor">
    <cofactor evidence="8">
        <name>Mg(2+)</name>
        <dbReference type="ChEBI" id="CHEBI:18420"/>
    </cofactor>
    <text evidence="8">Binds 1 Mg(2+) ion per subunit.</text>
</comment>
<evidence type="ECO:0000313" key="9">
    <source>
        <dbReference type="EMBL" id="CAA7600089.1"/>
    </source>
</evidence>
<feature type="active site" description="Proton acceptor" evidence="7">
    <location>
        <position position="188"/>
    </location>
</feature>
<protein>
    <recommendedName>
        <fullName evidence="3 6">3-methyl-2-oxobutanoate hydroxymethyltransferase</fullName>
        <ecNumber evidence="3 6">2.1.2.11</ecNumber>
    </recommendedName>
</protein>
<dbReference type="AlphaFoldDB" id="A0A8S0W6R3"/>
<dbReference type="InterPro" id="IPR015813">
    <property type="entry name" value="Pyrv/PenolPyrv_kinase-like_dom"/>
</dbReference>
<reference evidence="10" key="1">
    <citation type="submission" date="2014-11" db="EMBL/GenBank/DDBJ databases">
        <authorList>
            <person name="Hornung B.V."/>
        </authorList>
    </citation>
    <scope>NUCLEOTIDE SEQUENCE</scope>
    <source>
        <strain evidence="10">INE</strain>
    </source>
</reference>
<reference evidence="9" key="2">
    <citation type="submission" date="2020-01" db="EMBL/GenBank/DDBJ databases">
        <authorList>
            <person name="Hornung B."/>
        </authorList>
    </citation>
    <scope>NUCLEOTIDE SEQUENCE</scope>
    <source>
        <strain evidence="9">PacBioINE</strain>
    </source>
</reference>
<evidence type="ECO:0000256" key="8">
    <source>
        <dbReference type="PIRSR" id="PIRSR000388-3"/>
    </source>
</evidence>
<dbReference type="PIRSF" id="PIRSF000388">
    <property type="entry name" value="Pantoate_hydroxy_MeTrfase"/>
    <property type="match status" value="1"/>
</dbReference>
<dbReference type="PANTHER" id="PTHR20881">
    <property type="entry name" value="3-METHYL-2-OXOBUTANOATE HYDROXYMETHYLTRANSFERASE"/>
    <property type="match status" value="1"/>
</dbReference>
<dbReference type="EMBL" id="CDGJ01000061">
    <property type="protein sequence ID" value="CEJ07667.1"/>
    <property type="molecule type" value="Genomic_DNA"/>
</dbReference>
<comment type="similarity">
    <text evidence="1">Belongs to the PanB family.</text>
</comment>
<dbReference type="InterPro" id="IPR003700">
    <property type="entry name" value="Pantoate_hydroxy_MeTrfase"/>
</dbReference>
<feature type="binding site" evidence="8">
    <location>
        <position position="50"/>
    </location>
    <ligand>
        <name>Mg(2+)</name>
        <dbReference type="ChEBI" id="CHEBI:18420"/>
    </ligand>
</feature>
<dbReference type="KEGG" id="aacx:DEACI_0739"/>
<name>A0A8S0W6R3_9FIRM</name>
<gene>
    <name evidence="9" type="ORF">DEACI_0739</name>
    <name evidence="10" type="ORF">DEACI_2133</name>
</gene>
<dbReference type="EC" id="2.1.2.11" evidence="3 6"/>
<keyword evidence="5 9" id="KW-0808">Transferase</keyword>
<evidence type="ECO:0000256" key="3">
    <source>
        <dbReference type="ARBA" id="ARBA00012618"/>
    </source>
</evidence>
<sequence length="285" mass="31387">MDEIKRKKVTIPYLQGKKKKHELITMAGFGDYPNAVAADRAGLDIACVSDATSMTLFGRDTTLTVPYEEELTMVQAVSRGIKYALIMADMPYMSYHVSKEEAIKSAGRFVSAGRADVMKCEATKHIAGNIEAIIKAGIPVMGHIGLTPMREAQMGGFRAIGTTAQEAKALIEDARIMQEIGCFSLLLEVVPQELAKIITERLSIPVISLGAGPYCDGVHIIAGDMLRIHDGYVPKHSKVYVNLLETMENVYKAYRDDVVTTKYPEAKHTVSMKPGEHERLLELLK</sequence>
<dbReference type="GO" id="GO:0015940">
    <property type="term" value="P:pantothenate biosynthetic process"/>
    <property type="evidence" value="ECO:0007669"/>
    <property type="project" value="UniProtKB-UniRule"/>
</dbReference>
<dbReference type="SUPFAM" id="SSF51621">
    <property type="entry name" value="Phosphoenolpyruvate/pyruvate domain"/>
    <property type="match status" value="1"/>
</dbReference>
<proteinExistence type="inferred from homology"/>